<dbReference type="PANTHER" id="PTHR43798:SF33">
    <property type="entry name" value="HYDROLASE, PUTATIVE (AFU_ORTHOLOGUE AFUA_2G14860)-RELATED"/>
    <property type="match status" value="1"/>
</dbReference>
<proteinExistence type="predicted"/>
<dbReference type="EMBL" id="BAABAB010000026">
    <property type="protein sequence ID" value="GAA3630433.1"/>
    <property type="molecule type" value="Genomic_DNA"/>
</dbReference>
<dbReference type="InterPro" id="IPR000073">
    <property type="entry name" value="AB_hydrolase_1"/>
</dbReference>
<dbReference type="InterPro" id="IPR029058">
    <property type="entry name" value="AB_hydrolase_fold"/>
</dbReference>
<feature type="region of interest" description="Disordered" evidence="1">
    <location>
        <begin position="1"/>
        <end position="23"/>
    </location>
</feature>
<protein>
    <recommendedName>
        <fullName evidence="2">AB hydrolase-1 domain-containing protein</fullName>
    </recommendedName>
</protein>
<evidence type="ECO:0000259" key="2">
    <source>
        <dbReference type="Pfam" id="PF12697"/>
    </source>
</evidence>
<dbReference type="Proteomes" id="UP001501490">
    <property type="component" value="Unassembled WGS sequence"/>
</dbReference>
<keyword evidence="4" id="KW-1185">Reference proteome</keyword>
<sequence>MERTSEVAGPGGPIPVVEQGPESGPAGAAATVLIVHGGTGDLTAWAAVADRLGSRFRVLRYTRPTYRWRPAPRGTAAVRAEVADAAAVARSVGEPVLLVGHSSGAVVALETALAEPDLFTGLALYEPPLDVTHTPAAAEALVRARAAVDAGHPMAAMRIHLLDFVAMPRRVVWPITLLPPVRNYFASYADGQIADNEMLDALPAGFDRFGGLDLRVLLITGDKSPTHLRHRSDRLAAALSGPVERVELAGQGHGANRGAPDALAAAIASFASR</sequence>
<comment type="caution">
    <text evidence="3">The sequence shown here is derived from an EMBL/GenBank/DDBJ whole genome shotgun (WGS) entry which is preliminary data.</text>
</comment>
<feature type="domain" description="AB hydrolase-1" evidence="2">
    <location>
        <begin position="32"/>
        <end position="266"/>
    </location>
</feature>
<dbReference type="Pfam" id="PF12697">
    <property type="entry name" value="Abhydrolase_6"/>
    <property type="match status" value="1"/>
</dbReference>
<evidence type="ECO:0000313" key="3">
    <source>
        <dbReference type="EMBL" id="GAA3630433.1"/>
    </source>
</evidence>
<name>A0ABP7AEK3_9ACTN</name>
<dbReference type="Gene3D" id="3.40.50.1820">
    <property type="entry name" value="alpha/beta hydrolase"/>
    <property type="match status" value="1"/>
</dbReference>
<dbReference type="SUPFAM" id="SSF53474">
    <property type="entry name" value="alpha/beta-Hydrolases"/>
    <property type="match status" value="1"/>
</dbReference>
<evidence type="ECO:0000256" key="1">
    <source>
        <dbReference type="SAM" id="MobiDB-lite"/>
    </source>
</evidence>
<organism evidence="3 4">
    <name type="scientific">Microlunatus ginsengisoli</name>
    <dbReference type="NCBI Taxonomy" id="363863"/>
    <lineage>
        <taxon>Bacteria</taxon>
        <taxon>Bacillati</taxon>
        <taxon>Actinomycetota</taxon>
        <taxon>Actinomycetes</taxon>
        <taxon>Propionibacteriales</taxon>
        <taxon>Propionibacteriaceae</taxon>
        <taxon>Microlunatus</taxon>
    </lineage>
</organism>
<dbReference type="PANTHER" id="PTHR43798">
    <property type="entry name" value="MONOACYLGLYCEROL LIPASE"/>
    <property type="match status" value="1"/>
</dbReference>
<dbReference type="InterPro" id="IPR050266">
    <property type="entry name" value="AB_hydrolase_sf"/>
</dbReference>
<reference evidence="4" key="1">
    <citation type="journal article" date="2019" name="Int. J. Syst. Evol. Microbiol.">
        <title>The Global Catalogue of Microorganisms (GCM) 10K type strain sequencing project: providing services to taxonomists for standard genome sequencing and annotation.</title>
        <authorList>
            <consortium name="The Broad Institute Genomics Platform"/>
            <consortium name="The Broad Institute Genome Sequencing Center for Infectious Disease"/>
            <person name="Wu L."/>
            <person name="Ma J."/>
        </authorList>
    </citation>
    <scope>NUCLEOTIDE SEQUENCE [LARGE SCALE GENOMIC DNA]</scope>
    <source>
        <strain evidence="4">JCM 16929</strain>
    </source>
</reference>
<evidence type="ECO:0000313" key="4">
    <source>
        <dbReference type="Proteomes" id="UP001501490"/>
    </source>
</evidence>
<accession>A0ABP7AEK3</accession>
<gene>
    <name evidence="3" type="ORF">GCM10022236_36160</name>
</gene>